<evidence type="ECO:0000313" key="2">
    <source>
        <dbReference type="Proteomes" id="UP000533476"/>
    </source>
</evidence>
<comment type="caution">
    <text evidence="1">The sequence shown here is derived from an EMBL/GenBank/DDBJ whole genome shotgun (WGS) entry which is preliminary data.</text>
</comment>
<proteinExistence type="predicted"/>
<keyword evidence="2" id="KW-1185">Reference proteome</keyword>
<organism evidence="1 2">
    <name type="scientific">Sulfobacillus harzensis</name>
    <dbReference type="NCBI Taxonomy" id="2729629"/>
    <lineage>
        <taxon>Bacteria</taxon>
        <taxon>Bacillati</taxon>
        <taxon>Bacillota</taxon>
        <taxon>Clostridia</taxon>
        <taxon>Eubacteriales</taxon>
        <taxon>Clostridiales Family XVII. Incertae Sedis</taxon>
        <taxon>Sulfobacillus</taxon>
    </lineage>
</organism>
<evidence type="ECO:0000313" key="1">
    <source>
        <dbReference type="EMBL" id="NMP21138.1"/>
    </source>
</evidence>
<accession>A0A7Y0Q0K6</accession>
<dbReference type="AlphaFoldDB" id="A0A7Y0Q0K6"/>
<reference evidence="1 2" key="1">
    <citation type="submission" date="2020-04" db="EMBL/GenBank/DDBJ databases">
        <authorList>
            <person name="Zhang R."/>
            <person name="Schippers A."/>
        </authorList>
    </citation>
    <scope>NUCLEOTIDE SEQUENCE [LARGE SCALE GENOMIC DNA]</scope>
    <source>
        <strain evidence="1 2">DSM 109850</strain>
    </source>
</reference>
<gene>
    <name evidence="1" type="ORF">HIJ39_02035</name>
</gene>
<dbReference type="RefSeq" id="WP_169096278.1">
    <property type="nucleotide sequence ID" value="NZ_JABBVZ010000004.1"/>
</dbReference>
<protein>
    <submittedName>
        <fullName evidence="1">Uncharacterized protein</fullName>
    </submittedName>
</protein>
<sequence>MNQVSVEDMEHLICQLPTVLKCAVSVNDWGAVEEIHVLTSLERTPKQIVRDVESALLAEWNLRVDHKRISVAQITTDEASPGREVVGPPRLRIREYHLEADALKQEAYTRVTFYWGEDEAQQVTGEWRGRCLPSQFSEVVALAAVDAVNRLPGLDGPIVLSEMRTVTLANRPVMLVALAQYDRRRRHVLLIGTAEAHSDNQGATVRAVLDAVNRRVGNVLREGGME</sequence>
<name>A0A7Y0Q0K6_9FIRM</name>
<dbReference type="EMBL" id="JABBVZ010000004">
    <property type="protein sequence ID" value="NMP21138.1"/>
    <property type="molecule type" value="Genomic_DNA"/>
</dbReference>
<dbReference type="Proteomes" id="UP000533476">
    <property type="component" value="Unassembled WGS sequence"/>
</dbReference>